<evidence type="ECO:0000313" key="2">
    <source>
        <dbReference type="EMBL" id="KAJ8386730.1"/>
    </source>
</evidence>
<keyword evidence="3" id="KW-1185">Reference proteome</keyword>
<feature type="compositionally biased region" description="Low complexity" evidence="1">
    <location>
        <begin position="76"/>
        <end position="91"/>
    </location>
</feature>
<comment type="caution">
    <text evidence="2">The sequence shown here is derived from an EMBL/GenBank/DDBJ whole genome shotgun (WGS) entry which is preliminary data.</text>
</comment>
<dbReference type="Proteomes" id="UP001221898">
    <property type="component" value="Unassembled WGS sequence"/>
</dbReference>
<sequence>MVFSHRTIGHECDPRKDKRLFSMLAFHRAYRSGGQRRAHLQQGFGRESQTKGSAFRAIRKAPGSLGMPTADTAGGSSASPERPSARPVPSERSPEGRHS</sequence>
<evidence type="ECO:0000256" key="1">
    <source>
        <dbReference type="SAM" id="MobiDB-lite"/>
    </source>
</evidence>
<protein>
    <submittedName>
        <fullName evidence="2">Uncharacterized protein</fullName>
    </submittedName>
</protein>
<reference evidence="2" key="1">
    <citation type="journal article" date="2023" name="Science">
        <title>Genome structures resolve the early diversification of teleost fishes.</title>
        <authorList>
            <person name="Parey E."/>
            <person name="Louis A."/>
            <person name="Montfort J."/>
            <person name="Bouchez O."/>
            <person name="Roques C."/>
            <person name="Iampietro C."/>
            <person name="Lluch J."/>
            <person name="Castinel A."/>
            <person name="Donnadieu C."/>
            <person name="Desvignes T."/>
            <person name="Floi Bucao C."/>
            <person name="Jouanno E."/>
            <person name="Wen M."/>
            <person name="Mejri S."/>
            <person name="Dirks R."/>
            <person name="Jansen H."/>
            <person name="Henkel C."/>
            <person name="Chen W.J."/>
            <person name="Zahm M."/>
            <person name="Cabau C."/>
            <person name="Klopp C."/>
            <person name="Thompson A.W."/>
            <person name="Robinson-Rechavi M."/>
            <person name="Braasch I."/>
            <person name="Lecointre G."/>
            <person name="Bobe J."/>
            <person name="Postlethwait J.H."/>
            <person name="Berthelot C."/>
            <person name="Roest Crollius H."/>
            <person name="Guiguen Y."/>
        </authorList>
    </citation>
    <scope>NUCLEOTIDE SEQUENCE</scope>
    <source>
        <strain evidence="2">NC1722</strain>
    </source>
</reference>
<dbReference type="AlphaFoldDB" id="A0AAD7W7Z5"/>
<gene>
    <name evidence="2" type="ORF">AAFF_G00166790</name>
</gene>
<name>A0AAD7W7Z5_9TELE</name>
<evidence type="ECO:0000313" key="3">
    <source>
        <dbReference type="Proteomes" id="UP001221898"/>
    </source>
</evidence>
<proteinExistence type="predicted"/>
<dbReference type="EMBL" id="JAINUG010000223">
    <property type="protein sequence ID" value="KAJ8386730.1"/>
    <property type="molecule type" value="Genomic_DNA"/>
</dbReference>
<feature type="region of interest" description="Disordered" evidence="1">
    <location>
        <begin position="33"/>
        <end position="99"/>
    </location>
</feature>
<accession>A0AAD7W7Z5</accession>
<organism evidence="2 3">
    <name type="scientific">Aldrovandia affinis</name>
    <dbReference type="NCBI Taxonomy" id="143900"/>
    <lineage>
        <taxon>Eukaryota</taxon>
        <taxon>Metazoa</taxon>
        <taxon>Chordata</taxon>
        <taxon>Craniata</taxon>
        <taxon>Vertebrata</taxon>
        <taxon>Euteleostomi</taxon>
        <taxon>Actinopterygii</taxon>
        <taxon>Neopterygii</taxon>
        <taxon>Teleostei</taxon>
        <taxon>Notacanthiformes</taxon>
        <taxon>Halosauridae</taxon>
        <taxon>Aldrovandia</taxon>
    </lineage>
</organism>